<sequence>MVAAVFSTRDVLISHANGSSDGFDNAVQTFGGRWQAARIGQRDLWRNVRVPFLELLPHYDSDRPEAWVEVPTDRVVSYASFIGIPIRGGSTSRAGNSTMRVRSHYMTLSCGKPFNGSTWLTPTAQKLYFHNVSGDYLPSQYVGNFEIRTWPNIFLDTVNDTKTMMEHSQALHYPINDTELTTKLKLVIGGDCSIGLDVGIFLRTCDVSTSYVEVEVRCTRLTAFDDQDCRAARIRHTLGFPMYGNLIVLSNLAILRGTIWEFPFTTSDYDISRHGLIEMYLKDPPSTLARSGFSPGCSSDVPLDAFEARFATSLNTFVSATFNSTILTGADGTSLENRSIMWKNTTATWSEFTESVYSLHKPWFSVWLFSTIVLFLTAIANVGIRAIISAPDFLSGVAGLTRDSPFIDVPQNRTGESGSDRLRRLKKTEVRICDVQSAEEVGRIALTTDMDGGRLAWRRAYE</sequence>
<keyword evidence="1" id="KW-1133">Transmembrane helix</keyword>
<name>A0A428U9D5_9HYPO</name>
<comment type="caution">
    <text evidence="2">The sequence shown here is derived from an EMBL/GenBank/DDBJ whole genome shotgun (WGS) entry which is preliminary data.</text>
</comment>
<accession>A0A428U9D5</accession>
<evidence type="ECO:0000313" key="2">
    <source>
        <dbReference type="EMBL" id="RSM10909.1"/>
    </source>
</evidence>
<organism evidence="2 3">
    <name type="scientific">Fusarium ambrosium</name>
    <dbReference type="NCBI Taxonomy" id="131363"/>
    <lineage>
        <taxon>Eukaryota</taxon>
        <taxon>Fungi</taxon>
        <taxon>Dikarya</taxon>
        <taxon>Ascomycota</taxon>
        <taxon>Pezizomycotina</taxon>
        <taxon>Sordariomycetes</taxon>
        <taxon>Hypocreomycetidae</taxon>
        <taxon>Hypocreales</taxon>
        <taxon>Nectriaceae</taxon>
        <taxon>Fusarium</taxon>
        <taxon>Fusarium solani species complex</taxon>
    </lineage>
</organism>
<protein>
    <submittedName>
        <fullName evidence="2">Uncharacterized protein</fullName>
    </submittedName>
</protein>
<dbReference type="Proteomes" id="UP000288429">
    <property type="component" value="Unassembled WGS sequence"/>
</dbReference>
<keyword evidence="3" id="KW-1185">Reference proteome</keyword>
<keyword evidence="1" id="KW-0472">Membrane</keyword>
<proteinExistence type="predicted"/>
<dbReference type="AlphaFoldDB" id="A0A428U9D5"/>
<gene>
    <name evidence="2" type="ORF">CDV31_007037</name>
</gene>
<evidence type="ECO:0000313" key="3">
    <source>
        <dbReference type="Proteomes" id="UP000288429"/>
    </source>
</evidence>
<dbReference type="EMBL" id="NIZV01000083">
    <property type="protein sequence ID" value="RSM10909.1"/>
    <property type="molecule type" value="Genomic_DNA"/>
</dbReference>
<reference evidence="2 3" key="1">
    <citation type="submission" date="2017-06" db="EMBL/GenBank/DDBJ databases">
        <title>Cmopartive genomic analysis of Ambrosia Fusariam Clade fungi.</title>
        <authorList>
            <person name="Stajich J.E."/>
            <person name="Carrillo J."/>
            <person name="Kijimoto T."/>
            <person name="Eskalen A."/>
            <person name="O'Donnell K."/>
            <person name="Kasson M."/>
        </authorList>
    </citation>
    <scope>NUCLEOTIDE SEQUENCE [LARGE SCALE GENOMIC DNA]</scope>
    <source>
        <strain evidence="2 3">NRRL 20438</strain>
    </source>
</reference>
<evidence type="ECO:0000256" key="1">
    <source>
        <dbReference type="SAM" id="Phobius"/>
    </source>
</evidence>
<keyword evidence="1" id="KW-0812">Transmembrane</keyword>
<feature type="transmembrane region" description="Helical" evidence="1">
    <location>
        <begin position="363"/>
        <end position="384"/>
    </location>
</feature>